<name>A0A859IEP3_GLAPU</name>
<evidence type="ECO:0000313" key="3">
    <source>
        <dbReference type="Proteomes" id="UP000509790"/>
    </source>
</evidence>
<keyword evidence="2" id="KW-0808">Transferase</keyword>
<feature type="domain" description="Glycosyl transferase family 25" evidence="1">
    <location>
        <begin position="24"/>
        <end position="198"/>
    </location>
</feature>
<dbReference type="InterPro" id="IPR002654">
    <property type="entry name" value="Glyco_trans_25"/>
</dbReference>
<organism evidence="2 3">
    <name type="scientific">Glaesserella parasuis</name>
    <name type="common">Haemophilus parasuis</name>
    <dbReference type="NCBI Taxonomy" id="738"/>
    <lineage>
        <taxon>Bacteria</taxon>
        <taxon>Pseudomonadati</taxon>
        <taxon>Pseudomonadota</taxon>
        <taxon>Gammaproteobacteria</taxon>
        <taxon>Pasteurellales</taxon>
        <taxon>Pasteurellaceae</taxon>
        <taxon>Glaesserella</taxon>
    </lineage>
</organism>
<evidence type="ECO:0000259" key="1">
    <source>
        <dbReference type="Pfam" id="PF01755"/>
    </source>
</evidence>
<dbReference type="EMBL" id="CP041334">
    <property type="protein sequence ID" value="QKY72470.1"/>
    <property type="molecule type" value="Genomic_DNA"/>
</dbReference>
<protein>
    <submittedName>
        <fullName evidence="2">Glycosyltransferase family 25 protein</fullName>
    </submittedName>
</protein>
<dbReference type="GO" id="GO:0016740">
    <property type="term" value="F:transferase activity"/>
    <property type="evidence" value="ECO:0007669"/>
    <property type="project" value="UniProtKB-KW"/>
</dbReference>
<sequence length="234" mass="27591">MFIFEAMGESFKIMILEDSVLVKVISLKNEIEKRQNVINELKDTMNFSFFDAIDGRNLLSMKYFKYLRMLKGRAKKRGYITPSELGCTLSHFSVYHDFLNSDKEWLLVLEDDITINSNLFFLIESIINQNYSDYINILGGQEGLKRPRLIEFLFRKNIRILSSPFYGFFLYRTCSYLVSRAVVERLYSTHKNFCYLADDWGNIAIQSNIRGFTYCKIFSHPEDLSNSRIECERK</sequence>
<dbReference type="CDD" id="cd06532">
    <property type="entry name" value="Glyco_transf_25"/>
    <property type="match status" value="1"/>
</dbReference>
<dbReference type="AlphaFoldDB" id="A0A859IEP3"/>
<reference evidence="2 3" key="1">
    <citation type="submission" date="2019-06" db="EMBL/GenBank/DDBJ databases">
        <title>Complete genome sequence of Haemophilus parasuis HPS412.</title>
        <authorList>
            <person name="Yang S."/>
            <person name="Huang C."/>
        </authorList>
    </citation>
    <scope>NUCLEOTIDE SEQUENCE [LARGE SCALE GENOMIC DNA]</scope>
    <source>
        <strain evidence="2 3">HPS412</strain>
    </source>
</reference>
<proteinExistence type="predicted"/>
<evidence type="ECO:0000313" key="2">
    <source>
        <dbReference type="EMBL" id="QKY72470.1"/>
    </source>
</evidence>
<gene>
    <name evidence="2" type="ORF">FLK62_03890</name>
</gene>
<dbReference type="Proteomes" id="UP000509790">
    <property type="component" value="Chromosome"/>
</dbReference>
<accession>A0A859IEP3</accession>
<dbReference type="Pfam" id="PF01755">
    <property type="entry name" value="Glyco_transf_25"/>
    <property type="match status" value="1"/>
</dbReference>
<dbReference type="RefSeq" id="WP_080661220.1">
    <property type="nucleotide sequence ID" value="NZ_CP041334.1"/>
</dbReference>